<dbReference type="EMBL" id="JAFBMS010001238">
    <property type="protein sequence ID" value="KAG9329384.1"/>
    <property type="molecule type" value="Genomic_DNA"/>
</dbReference>
<comment type="caution">
    <text evidence="1">The sequence shown here is derived from an EMBL/GenBank/DDBJ whole genome shotgun (WGS) entry which is preliminary data.</text>
</comment>
<dbReference type="OrthoDB" id="9999654at2759"/>
<dbReference type="AlphaFoldDB" id="A0A8T2MMH3"/>
<reference evidence="1" key="1">
    <citation type="thesis" date="2021" institute="BYU ScholarsArchive" country="Provo, UT, USA">
        <title>Applications of and Algorithms for Genome Assembly and Genomic Analyses with an Emphasis on Marine Teleosts.</title>
        <authorList>
            <person name="Pickett B.D."/>
        </authorList>
    </citation>
    <scope>NUCLEOTIDE SEQUENCE</scope>
    <source>
        <strain evidence="1">HI-2016</strain>
    </source>
</reference>
<name>A0A8T2MMH3_9TELE</name>
<evidence type="ECO:0000313" key="2">
    <source>
        <dbReference type="Proteomes" id="UP000824540"/>
    </source>
</evidence>
<accession>A0A8T2MMH3</accession>
<protein>
    <submittedName>
        <fullName evidence="1">Uncharacterized protein</fullName>
    </submittedName>
</protein>
<dbReference type="InterPro" id="IPR011989">
    <property type="entry name" value="ARM-like"/>
</dbReference>
<dbReference type="PANTHER" id="PTHR15829:SF2">
    <property type="entry name" value="RHO FAMILY-INTERACTING CELL POLARIZATION REGULATOR 2"/>
    <property type="match status" value="1"/>
</dbReference>
<dbReference type="InterPro" id="IPR026136">
    <property type="entry name" value="RIPOR3"/>
</dbReference>
<keyword evidence="2" id="KW-1185">Reference proteome</keyword>
<dbReference type="Proteomes" id="UP000824540">
    <property type="component" value="Unassembled WGS sequence"/>
</dbReference>
<dbReference type="Gene3D" id="1.25.10.10">
    <property type="entry name" value="Leucine-rich Repeat Variant"/>
    <property type="match status" value="1"/>
</dbReference>
<dbReference type="InterPro" id="IPR016024">
    <property type="entry name" value="ARM-type_fold"/>
</dbReference>
<sequence length="221" mass="24173">MVDRPELASSALPSPPTPNLDVLTVFQFHSYACTHNIHSMEEHFLQVAREAEFVASLCSGDLEWTLRELQEVQASSLWPREETLRALAVLLVADTPRLRKAATAFLISAASHSPFRSKAVDCYIQALSEEGVQTQRAACVALSCIQVSQLKGRGFRGIASESTDAVVSLCNSADEELRHVAIETLLTFGEEGQLAYEQLDEVPGEMVRLASRRGNSVTTAL</sequence>
<evidence type="ECO:0000313" key="1">
    <source>
        <dbReference type="EMBL" id="KAG9329384.1"/>
    </source>
</evidence>
<dbReference type="SUPFAM" id="SSF48371">
    <property type="entry name" value="ARM repeat"/>
    <property type="match status" value="1"/>
</dbReference>
<gene>
    <name evidence="1" type="ORF">JZ751_005433</name>
</gene>
<organism evidence="1 2">
    <name type="scientific">Albula glossodonta</name>
    <name type="common">roundjaw bonefish</name>
    <dbReference type="NCBI Taxonomy" id="121402"/>
    <lineage>
        <taxon>Eukaryota</taxon>
        <taxon>Metazoa</taxon>
        <taxon>Chordata</taxon>
        <taxon>Craniata</taxon>
        <taxon>Vertebrata</taxon>
        <taxon>Euteleostomi</taxon>
        <taxon>Actinopterygii</taxon>
        <taxon>Neopterygii</taxon>
        <taxon>Teleostei</taxon>
        <taxon>Albuliformes</taxon>
        <taxon>Albulidae</taxon>
        <taxon>Albula</taxon>
    </lineage>
</organism>
<proteinExistence type="predicted"/>
<dbReference type="PANTHER" id="PTHR15829">
    <property type="entry name" value="PROTEIN KINASE PKN/PRK1, EFFECTOR"/>
    <property type="match status" value="1"/>
</dbReference>